<evidence type="ECO:0000256" key="6">
    <source>
        <dbReference type="ARBA" id="ARBA00022714"/>
    </source>
</evidence>
<dbReference type="GO" id="GO:0016491">
    <property type="term" value="F:oxidoreductase activity"/>
    <property type="evidence" value="ECO:0007669"/>
    <property type="project" value="UniProtKB-KW"/>
</dbReference>
<evidence type="ECO:0000256" key="14">
    <source>
        <dbReference type="PIRSR" id="PIRSR000127-1"/>
    </source>
</evidence>
<feature type="binding site" evidence="15">
    <location>
        <position position="341"/>
    </location>
    <ligand>
        <name>FAD</name>
        <dbReference type="ChEBI" id="CHEBI:57692"/>
    </ligand>
</feature>
<dbReference type="InterPro" id="IPR005107">
    <property type="entry name" value="CO_DH_flav_C"/>
</dbReference>
<dbReference type="InterPro" id="IPR016167">
    <property type="entry name" value="FAD-bd_PCMH_sub1"/>
</dbReference>
<dbReference type="Gene3D" id="3.30.465.10">
    <property type="match status" value="1"/>
</dbReference>
<evidence type="ECO:0000256" key="17">
    <source>
        <dbReference type="SAM" id="MobiDB-lite"/>
    </source>
</evidence>
<organism evidence="19 20">
    <name type="scientific">Amphibalanus amphitrite</name>
    <name type="common">Striped barnacle</name>
    <name type="synonym">Balanus amphitrite</name>
    <dbReference type="NCBI Taxonomy" id="1232801"/>
    <lineage>
        <taxon>Eukaryota</taxon>
        <taxon>Metazoa</taxon>
        <taxon>Ecdysozoa</taxon>
        <taxon>Arthropoda</taxon>
        <taxon>Crustacea</taxon>
        <taxon>Multicrustacea</taxon>
        <taxon>Cirripedia</taxon>
        <taxon>Thoracica</taxon>
        <taxon>Thoracicalcarea</taxon>
        <taxon>Balanomorpha</taxon>
        <taxon>Balanoidea</taxon>
        <taxon>Balanidae</taxon>
        <taxon>Amphibalaninae</taxon>
        <taxon>Amphibalanus</taxon>
    </lineage>
</organism>
<evidence type="ECO:0000256" key="5">
    <source>
        <dbReference type="ARBA" id="ARBA00022630"/>
    </source>
</evidence>
<keyword evidence="9" id="KW-0560">Oxidoreductase</keyword>
<evidence type="ECO:0000256" key="15">
    <source>
        <dbReference type="PIRSR" id="PIRSR000127-2"/>
    </source>
</evidence>
<dbReference type="InterPro" id="IPR036856">
    <property type="entry name" value="Ald_Oxase/Xan_DH_a/b_sf"/>
</dbReference>
<dbReference type="Pfam" id="PF01315">
    <property type="entry name" value="Ald_Xan_dh_C"/>
    <property type="match status" value="1"/>
</dbReference>
<feature type="binding site" evidence="16">
    <location>
        <position position="874"/>
    </location>
    <ligand>
        <name>Mo-molybdopterin</name>
        <dbReference type="ChEBI" id="CHEBI:71302"/>
    </ligand>
    <ligandPart>
        <name>Mo</name>
        <dbReference type="ChEBI" id="CHEBI:28685"/>
    </ligandPart>
</feature>
<dbReference type="SUPFAM" id="SSF56176">
    <property type="entry name" value="FAD-binding/transporter-associated domain-like"/>
    <property type="match status" value="1"/>
</dbReference>
<dbReference type="InterPro" id="IPR037165">
    <property type="entry name" value="AldOxase/xan_DH_Mopterin-bd_sf"/>
</dbReference>
<keyword evidence="12" id="KW-0576">Peroxisome</keyword>
<evidence type="ECO:0000256" key="3">
    <source>
        <dbReference type="ARBA" id="ARBA00006849"/>
    </source>
</evidence>
<feature type="binding site" evidence="15">
    <location>
        <position position="364"/>
    </location>
    <ligand>
        <name>FAD</name>
        <dbReference type="ChEBI" id="CHEBI:57692"/>
    </ligand>
</feature>
<dbReference type="SUPFAM" id="SSF56003">
    <property type="entry name" value="Molybdenum cofactor-binding domain"/>
    <property type="match status" value="1"/>
</dbReference>
<dbReference type="InterPro" id="IPR036884">
    <property type="entry name" value="2Fe-2S-bd_dom_sf"/>
</dbReference>
<feature type="binding site" evidence="16">
    <location>
        <position position="76"/>
    </location>
    <ligand>
        <name>[2Fe-2S] cluster</name>
        <dbReference type="ChEBI" id="CHEBI:190135"/>
        <label>2</label>
    </ligand>
</feature>
<feature type="binding site" evidence="16">
    <location>
        <position position="1041"/>
    </location>
    <ligand>
        <name>Mo-molybdopterin</name>
        <dbReference type="ChEBI" id="CHEBI:71302"/>
    </ligand>
    <ligandPart>
        <name>Mo</name>
        <dbReference type="ChEBI" id="CHEBI:28685"/>
    </ligandPart>
</feature>
<dbReference type="PROSITE" id="PS51387">
    <property type="entry name" value="FAD_PCMH"/>
    <property type="match status" value="1"/>
</dbReference>
<dbReference type="InterPro" id="IPR046867">
    <property type="entry name" value="AldOxase/xan_DH_MoCoBD2"/>
</dbReference>
<feature type="compositionally biased region" description="Polar residues" evidence="17">
    <location>
        <begin position="179"/>
        <end position="188"/>
    </location>
</feature>
<dbReference type="FunFam" id="3.30.43.10:FF:000001">
    <property type="entry name" value="Xanthine dehydrogenase/oxidase"/>
    <property type="match status" value="1"/>
</dbReference>
<feature type="compositionally biased region" description="Gly residues" evidence="17">
    <location>
        <begin position="120"/>
        <end position="145"/>
    </location>
</feature>
<dbReference type="InterPro" id="IPR016166">
    <property type="entry name" value="FAD-bd_PCMH"/>
</dbReference>
<comment type="cofactor">
    <cofactor evidence="16">
        <name>[2Fe-2S] cluster</name>
        <dbReference type="ChEBI" id="CHEBI:190135"/>
    </cofactor>
    <text evidence="16">Binds 2 [2Fe-2S] clusters.</text>
</comment>
<feature type="binding site" evidence="15">
    <location>
        <position position="876"/>
    </location>
    <ligand>
        <name>substrate</name>
    </ligand>
</feature>
<feature type="domain" description="FAD-binding PCMH-type" evidence="18">
    <location>
        <begin position="233"/>
        <end position="418"/>
    </location>
</feature>
<evidence type="ECO:0000256" key="1">
    <source>
        <dbReference type="ARBA" id="ARBA00001974"/>
    </source>
</evidence>
<dbReference type="InterPro" id="IPR002888">
    <property type="entry name" value="2Fe-2S-bd"/>
</dbReference>
<keyword evidence="6 16" id="KW-0001">2Fe-2S</keyword>
<proteinExistence type="inferred from homology"/>
<feature type="binding site" evidence="16">
    <location>
        <position position="760"/>
    </location>
    <ligand>
        <name>Mo-molybdopterin</name>
        <dbReference type="ChEBI" id="CHEBI:71302"/>
    </ligand>
    <ligandPart>
        <name>Mo</name>
        <dbReference type="ChEBI" id="CHEBI:28685"/>
    </ligandPart>
</feature>
<evidence type="ECO:0000256" key="11">
    <source>
        <dbReference type="ARBA" id="ARBA00023014"/>
    </source>
</evidence>
<feature type="binding site" evidence="16">
    <location>
        <position position="74"/>
    </location>
    <ligand>
        <name>[2Fe-2S] cluster</name>
        <dbReference type="ChEBI" id="CHEBI:190135"/>
        <label>2</label>
    </ligand>
</feature>
<dbReference type="Pfam" id="PF00941">
    <property type="entry name" value="FAD_binding_5"/>
    <property type="match status" value="1"/>
</dbReference>
<sequence length="1292" mass="139917">MPLCAAHGLAVTTVEGIGSSKTRLHPVQERLAKSHGSQCGFCTPGIVMSMYTLLRNQPQPSMQDVETYMQGNLCRCTGYRAILDGLRTLTTDSGGCGVQNCCRTNGSSGCGPGDRQTNGTGSGQNGTGSGENGTGSGLNGSGSGENGTNSGQNGTNSGQNGTNSGENGTNSGQNGTGSRQNGTPTNGTYREEDRVGTSLFNTERLTPYDPSQEAIFPPELMLRPDWVSRPLKFSGPRVTWHRPATLSELLRLKATYPNAKLVNGNTEIGVEVKLKRCEYPVLINPGQVTELTSVTWDEDGVTFGAAVTLSDIEAELLTAQSQQPAWKTRVFSAITEMLRWFAGTQIRNVSAIGGNIMTGSPISDLVPLLMSADSQLTLMTSSGEQRTVPIRGFYTAYRRNVAKPDEILLSVTVPYTAEDEFFMGFKQAHRRDDDIAIVNAGFFVRIRDQKVHTFRATSWDDSLLQEAVSLLLEDLPLGPSAPGGMIEYRRTLTLSFFFKFYLQTCGWITGRVDESCKSVLEKFHRPTPASTQLYQVVPDDQPVEDLVGRPVAHMSALKQVTGEAQYLDDIPPLAGELHAGFVLSSRAHARIASVDAREALQEPGATHFFSAKDIAPERNKTGPSPHHQDEEVFRAETVTSMGQVIGLVLACDRATAQRAAKKDAIRENSFTPTVHYFEHGDVNAAFSSAAHVVEGSVRMGGQEHFYLETVGCIAVPKEDNEMEVHVSSQGLNINQMLIARALGVPANRIVCKAKRLGGGFGGKESRTCSVTTPVAVAANRSGRPVRAVLERDEDMASMGTRHPMLAKYRAGVTVEGKVTCVEMEIFLNAGFSHDLSLGVISRATTSCDNAYHYPAYRITGKLCLTNTPSNTAFRGFGGPQGSMVAEAMMDDIASQLRLDATQVRMVNLVQEGHLNVTRQPMVQVTVDRCIAEVVQKAGFRRLQREVETFNRLNRWKKRGVALIPNKFNIAFGLALLNQGGALVHIYTDGSVLVTVGGVEMGQGLFTKCYQVVTRVLGVSADRVYISETATDKVPNASPTAASMSTDLYGAAVLNACEQLRERLAPFRKAAPDGTFSDWVLAAYQSRVCLSVCGFEATKGLAFDPLTHIGDMYSYFVFGAACSLVEVDCLTGDHQVLKTDIVMDVGESLNPAIDIGQIEGAFMQGYGLFCMERLKYSPNGFNFTRGPGAYKIPGFGDIPLELHVSLLRGSPNPRAVYSSKAVGEPPLFSAASVFFAIKEAVRAARAQNGISEPLRMESPATPDRIRMACRDMFTDKLPPAPEPGSFKPWMVDL</sequence>
<dbReference type="Gene3D" id="3.30.365.10">
    <property type="entry name" value="Aldehyde oxidase/xanthine dehydrogenase, molybdopterin binding domain"/>
    <property type="match status" value="4"/>
</dbReference>
<dbReference type="InterPro" id="IPR036683">
    <property type="entry name" value="CO_DH_flav_C_dom_sf"/>
</dbReference>
<protein>
    <submittedName>
        <fullName evidence="19">Xanthine dehydrogenase/oxidase</fullName>
    </submittedName>
</protein>
<reference evidence="19 20" key="1">
    <citation type="submission" date="2019-07" db="EMBL/GenBank/DDBJ databases">
        <title>Draft genome assembly of a fouling barnacle, Amphibalanus amphitrite (Darwin, 1854): The first reference genome for Thecostraca.</title>
        <authorList>
            <person name="Kim W."/>
        </authorList>
    </citation>
    <scope>NUCLEOTIDE SEQUENCE [LARGE SCALE GENOMIC DNA]</scope>
    <source>
        <strain evidence="19">SNU_AA5</strain>
        <tissue evidence="19">Soma without cirri and trophi</tissue>
    </source>
</reference>
<comment type="cofactor">
    <cofactor evidence="1 15">
        <name>FAD</name>
        <dbReference type="ChEBI" id="CHEBI:57692"/>
    </cofactor>
</comment>
<dbReference type="SUPFAM" id="SSF55447">
    <property type="entry name" value="CO dehydrogenase flavoprotein C-terminal domain-like"/>
    <property type="match status" value="1"/>
</dbReference>
<dbReference type="FunFam" id="3.30.465.10:FF:000004">
    <property type="entry name" value="Xanthine dehydrogenase/oxidase"/>
    <property type="match status" value="1"/>
</dbReference>
<dbReference type="SUPFAM" id="SSF54665">
    <property type="entry name" value="CO dehydrogenase molybdoprotein N-domain-like"/>
    <property type="match status" value="1"/>
</dbReference>
<evidence type="ECO:0000256" key="13">
    <source>
        <dbReference type="ARBA" id="ARBA00034078"/>
    </source>
</evidence>
<feature type="active site" description="Proton acceptor" evidence="14">
    <location>
        <position position="1223"/>
    </location>
</feature>
<evidence type="ECO:0000259" key="18">
    <source>
        <dbReference type="PROSITE" id="PS51387"/>
    </source>
</evidence>
<keyword evidence="7 16" id="KW-0479">Metal-binding</keyword>
<feature type="binding site" evidence="16">
    <location>
        <position position="39"/>
    </location>
    <ligand>
        <name>[2Fe-2S] cluster</name>
        <dbReference type="ChEBI" id="CHEBI:190135"/>
        <label>2</label>
    </ligand>
</feature>
<comment type="cofactor">
    <cofactor evidence="13">
        <name>[2Fe-2S] cluster</name>
        <dbReference type="ChEBI" id="CHEBI:190135"/>
    </cofactor>
</comment>
<dbReference type="Gene3D" id="3.30.43.10">
    <property type="entry name" value="Uridine Diphospho-n-acetylenolpyruvylglucosamine Reductase, domain 2"/>
    <property type="match status" value="1"/>
</dbReference>
<feature type="binding site" evidence="15">
    <location>
        <position position="408"/>
    </location>
    <ligand>
        <name>FAD</name>
        <dbReference type="ChEBI" id="CHEBI:57692"/>
    </ligand>
</feature>
<comment type="caution">
    <text evidence="19">The sequence shown here is derived from an EMBL/GenBank/DDBJ whole genome shotgun (WGS) entry which is preliminary data.</text>
</comment>
<dbReference type="InterPro" id="IPR000674">
    <property type="entry name" value="Ald_Oxase/Xan_DH_a/b"/>
</dbReference>
<evidence type="ECO:0000256" key="7">
    <source>
        <dbReference type="ARBA" id="ARBA00022723"/>
    </source>
</evidence>
<dbReference type="GO" id="GO:0071949">
    <property type="term" value="F:FAD binding"/>
    <property type="evidence" value="ECO:0007669"/>
    <property type="project" value="InterPro"/>
</dbReference>
<name>A0A6A4V7B7_AMPAM</name>
<evidence type="ECO:0000256" key="12">
    <source>
        <dbReference type="ARBA" id="ARBA00023140"/>
    </source>
</evidence>
<dbReference type="FunFam" id="3.30.365.10:FF:000004">
    <property type="entry name" value="Xanthine dehydrogenase oxidase"/>
    <property type="match status" value="1"/>
</dbReference>
<comment type="subcellular location">
    <subcellularLocation>
        <location evidence="2">Peroxisome</location>
    </subcellularLocation>
</comment>
<feature type="binding site" evidence="16">
    <location>
        <position position="729"/>
    </location>
    <ligand>
        <name>Mo-molybdopterin</name>
        <dbReference type="ChEBI" id="CHEBI:71302"/>
    </ligand>
    <ligandPart>
        <name>Mo</name>
        <dbReference type="ChEBI" id="CHEBI:28685"/>
    </ligandPart>
</feature>
<dbReference type="GO" id="GO:0005506">
    <property type="term" value="F:iron ion binding"/>
    <property type="evidence" value="ECO:0007669"/>
    <property type="project" value="InterPro"/>
</dbReference>
<dbReference type="Gene3D" id="1.10.150.120">
    <property type="entry name" value="[2Fe-2S]-binding domain"/>
    <property type="match status" value="1"/>
</dbReference>
<feature type="binding site" evidence="16">
    <location>
        <position position="42"/>
    </location>
    <ligand>
        <name>[2Fe-2S] cluster</name>
        <dbReference type="ChEBI" id="CHEBI:190135"/>
        <label>2</label>
    </ligand>
</feature>
<dbReference type="GO" id="GO:0051537">
    <property type="term" value="F:2 iron, 2 sulfur cluster binding"/>
    <property type="evidence" value="ECO:0007669"/>
    <property type="project" value="UniProtKB-KW"/>
</dbReference>
<feature type="compositionally biased region" description="Low complexity" evidence="17">
    <location>
        <begin position="146"/>
        <end position="178"/>
    </location>
</feature>
<dbReference type="OrthoDB" id="8300278at2759"/>
<evidence type="ECO:0000256" key="8">
    <source>
        <dbReference type="ARBA" id="ARBA00022827"/>
    </source>
</evidence>
<dbReference type="InterPro" id="IPR016208">
    <property type="entry name" value="Ald_Oxase/xanthine_DH-like"/>
</dbReference>
<dbReference type="Pfam" id="PF02738">
    <property type="entry name" value="MoCoBD_1"/>
    <property type="match status" value="1"/>
</dbReference>
<dbReference type="SMART" id="SM01008">
    <property type="entry name" value="Ald_Xan_dh_C"/>
    <property type="match status" value="1"/>
</dbReference>
<evidence type="ECO:0000313" key="19">
    <source>
        <dbReference type="EMBL" id="KAF0287070.1"/>
    </source>
</evidence>
<evidence type="ECO:0000256" key="9">
    <source>
        <dbReference type="ARBA" id="ARBA00023002"/>
    </source>
</evidence>
<comment type="similarity">
    <text evidence="3">Belongs to the xanthine dehydrogenase family.</text>
</comment>
<dbReference type="Pfam" id="PF01799">
    <property type="entry name" value="Fer2_2"/>
    <property type="match status" value="1"/>
</dbReference>
<keyword evidence="10 16" id="KW-0408">Iron</keyword>
<comment type="cofactor">
    <cofactor evidence="16">
        <name>Mo-molybdopterin</name>
        <dbReference type="ChEBI" id="CHEBI:71302"/>
    </cofactor>
    <text evidence="16">Binds 1 Mo-molybdopterin (Mo-MPT) cofactor per subunit.</text>
</comment>
<feature type="region of interest" description="Disordered" evidence="17">
    <location>
        <begin position="107"/>
        <end position="212"/>
    </location>
</feature>
<keyword evidence="11 16" id="KW-0411">Iron-sulfur</keyword>
<evidence type="ECO:0000256" key="10">
    <source>
        <dbReference type="ARBA" id="ARBA00023004"/>
    </source>
</evidence>
<dbReference type="FunFam" id="3.30.365.10:FF:000001">
    <property type="entry name" value="Xanthine dehydrogenase oxidase"/>
    <property type="match status" value="1"/>
</dbReference>
<dbReference type="InterPro" id="IPR008274">
    <property type="entry name" value="AldOxase/xan_DH_MoCoBD1"/>
</dbReference>
<gene>
    <name evidence="19" type="primary">XDH_0</name>
    <name evidence="19" type="ORF">FJT64_014477</name>
</gene>
<dbReference type="PIRSF" id="PIRSF000127">
    <property type="entry name" value="Xanthine_DH"/>
    <property type="match status" value="1"/>
</dbReference>
<accession>A0A6A4V7B7</accession>
<dbReference type="PANTHER" id="PTHR45444">
    <property type="entry name" value="XANTHINE DEHYDROGENASE"/>
    <property type="match status" value="1"/>
</dbReference>
<dbReference type="Pfam" id="PF03450">
    <property type="entry name" value="CO_deh_flav_C"/>
    <property type="match status" value="1"/>
</dbReference>
<evidence type="ECO:0000256" key="16">
    <source>
        <dbReference type="PIRSR" id="PIRSR000127-3"/>
    </source>
</evidence>
<dbReference type="GO" id="GO:0005777">
    <property type="term" value="C:peroxisome"/>
    <property type="evidence" value="ECO:0007669"/>
    <property type="project" value="UniProtKB-SubCell"/>
</dbReference>
<dbReference type="SUPFAM" id="SSF47741">
    <property type="entry name" value="CO dehydrogenase ISP C-domain like"/>
    <property type="match status" value="1"/>
</dbReference>
<dbReference type="SMART" id="SM01092">
    <property type="entry name" value="CO_deh_flav_C"/>
    <property type="match status" value="1"/>
</dbReference>
<dbReference type="Gene3D" id="3.30.390.50">
    <property type="entry name" value="CO dehydrogenase flavoprotein, C-terminal domain"/>
    <property type="match status" value="2"/>
</dbReference>
<dbReference type="Gene3D" id="3.90.1170.50">
    <property type="entry name" value="Aldehyde oxidase/xanthine dehydrogenase, a/b hammerhead"/>
    <property type="match status" value="1"/>
</dbReference>
<feature type="binding site" evidence="15">
    <location>
        <position position="842"/>
    </location>
    <ligand>
        <name>substrate</name>
    </ligand>
</feature>
<evidence type="ECO:0000313" key="20">
    <source>
        <dbReference type="Proteomes" id="UP000440578"/>
    </source>
</evidence>
<evidence type="ECO:0000256" key="2">
    <source>
        <dbReference type="ARBA" id="ARBA00004275"/>
    </source>
</evidence>
<feature type="binding site" evidence="15">
    <location>
        <position position="426"/>
    </location>
    <ligand>
        <name>FAD</name>
        <dbReference type="ChEBI" id="CHEBI:57692"/>
    </ligand>
</feature>
<keyword evidence="8 15" id="KW-0274">FAD</keyword>
<dbReference type="Pfam" id="PF20256">
    <property type="entry name" value="MoCoBD_2"/>
    <property type="match status" value="1"/>
</dbReference>
<dbReference type="Proteomes" id="UP000440578">
    <property type="component" value="Unassembled WGS sequence"/>
</dbReference>
<dbReference type="InterPro" id="IPR036318">
    <property type="entry name" value="FAD-bd_PCMH-like_sf"/>
</dbReference>
<feature type="binding site" evidence="15">
    <location>
        <begin position="261"/>
        <end position="268"/>
    </location>
    <ligand>
        <name>FAD</name>
        <dbReference type="ChEBI" id="CHEBI:57692"/>
    </ligand>
</feature>
<dbReference type="PANTHER" id="PTHR45444:SF3">
    <property type="entry name" value="XANTHINE DEHYDROGENASE"/>
    <property type="match status" value="1"/>
</dbReference>
<dbReference type="InterPro" id="IPR016169">
    <property type="entry name" value="FAD-bd_PCMH_sub2"/>
</dbReference>
<keyword evidence="5" id="KW-0285">Flavoprotein</keyword>
<dbReference type="InterPro" id="IPR002346">
    <property type="entry name" value="Mopterin_DH_FAD-bd"/>
</dbReference>
<keyword evidence="20" id="KW-1185">Reference proteome</keyword>
<dbReference type="EMBL" id="VIIS01002214">
    <property type="protein sequence ID" value="KAF0287070.1"/>
    <property type="molecule type" value="Genomic_DNA"/>
</dbReference>
<evidence type="ECO:0000256" key="4">
    <source>
        <dbReference type="ARBA" id="ARBA00022505"/>
    </source>
</evidence>
<feature type="binding site" evidence="15">
    <location>
        <position position="764"/>
    </location>
    <ligand>
        <name>substrate</name>
    </ligand>
</feature>
<keyword evidence="4 16" id="KW-0500">Molybdenum</keyword>